<accession>A0ABT8RE88</accession>
<evidence type="ECO:0000256" key="2">
    <source>
        <dbReference type="SAM" id="SignalP"/>
    </source>
</evidence>
<sequence length="480" mass="54475">MKKSALFGMLLLVACTQFSCNKEDKLTKTPTENEQTPTNEGSLLGGKTSTIEALSEAYFAQHTDEAANASKVISVTNEFMAINGQTDEFRNKKPARIQPIYAYGVEGVAYYEIWFSEDNKTPKGWILISATDKDYPLVNFSQGIPYSSHMLTEANQANKIYRFGVSYYAMEENGRKVADYGRMPTYIANQDRDLEDSNSEDTKTGDKSARKSAVEATEGVEYMAIADYESLKQLYAQHYYSPKRNIAALEMKRRIFPANGHGEALKRTGANQRTEGYYQYRWVPGLRTYYTQIPAYTSVNSYPCWSGCNNNAWAGIYGWWDANRGKASLIPTTSTGETSPRYRNTVARRNVVDPVQMYTRSVSGTYCGSGTGWTYWSNGYKGVFYSGAKGYGYNYRYQWCNSAGCNVNLANIVTEGIANNYTPVHIGANSHFYIGLGWSQWTDNTDWTWAYCYPGWSENDNDNVWIWWKDMNTATRLYIY</sequence>
<proteinExistence type="predicted"/>
<evidence type="ECO:0000313" key="3">
    <source>
        <dbReference type="EMBL" id="MDO1450419.1"/>
    </source>
</evidence>
<feature type="chain" id="PRO_5045959268" description="Spi protease inhibitor domain-containing protein" evidence="2">
    <location>
        <begin position="20"/>
        <end position="480"/>
    </location>
</feature>
<name>A0ABT8RE88_9BACT</name>
<feature type="compositionally biased region" description="Basic and acidic residues" evidence="1">
    <location>
        <begin position="200"/>
        <end position="212"/>
    </location>
</feature>
<feature type="signal peptide" evidence="2">
    <location>
        <begin position="1"/>
        <end position="19"/>
    </location>
</feature>
<feature type="compositionally biased region" description="Low complexity" evidence="1">
    <location>
        <begin position="28"/>
        <end position="40"/>
    </location>
</feature>
<dbReference type="EMBL" id="JAUKPO010000030">
    <property type="protein sequence ID" value="MDO1450419.1"/>
    <property type="molecule type" value="Genomic_DNA"/>
</dbReference>
<evidence type="ECO:0000256" key="1">
    <source>
        <dbReference type="SAM" id="MobiDB-lite"/>
    </source>
</evidence>
<feature type="region of interest" description="Disordered" evidence="1">
    <location>
        <begin position="26"/>
        <end position="46"/>
    </location>
</feature>
<keyword evidence="4" id="KW-1185">Reference proteome</keyword>
<protein>
    <recommendedName>
        <fullName evidence="5">Spi protease inhibitor domain-containing protein</fullName>
    </recommendedName>
</protein>
<comment type="caution">
    <text evidence="3">The sequence shown here is derived from an EMBL/GenBank/DDBJ whole genome shotgun (WGS) entry which is preliminary data.</text>
</comment>
<evidence type="ECO:0000313" key="4">
    <source>
        <dbReference type="Proteomes" id="UP001168528"/>
    </source>
</evidence>
<dbReference type="PROSITE" id="PS51257">
    <property type="entry name" value="PROKAR_LIPOPROTEIN"/>
    <property type="match status" value="1"/>
</dbReference>
<reference evidence="3" key="1">
    <citation type="submission" date="2023-07" db="EMBL/GenBank/DDBJ databases">
        <title>The genome sequence of Rhodocytophaga aerolata KACC 12507.</title>
        <authorList>
            <person name="Zhang X."/>
        </authorList>
    </citation>
    <scope>NUCLEOTIDE SEQUENCE</scope>
    <source>
        <strain evidence="3">KACC 12507</strain>
    </source>
</reference>
<feature type="region of interest" description="Disordered" evidence="1">
    <location>
        <begin position="188"/>
        <end position="212"/>
    </location>
</feature>
<dbReference type="Proteomes" id="UP001168528">
    <property type="component" value="Unassembled WGS sequence"/>
</dbReference>
<evidence type="ECO:0008006" key="5">
    <source>
        <dbReference type="Google" id="ProtNLM"/>
    </source>
</evidence>
<gene>
    <name evidence="3" type="ORF">Q0590_29360</name>
</gene>
<organism evidence="3 4">
    <name type="scientific">Rhodocytophaga aerolata</name>
    <dbReference type="NCBI Taxonomy" id="455078"/>
    <lineage>
        <taxon>Bacteria</taxon>
        <taxon>Pseudomonadati</taxon>
        <taxon>Bacteroidota</taxon>
        <taxon>Cytophagia</taxon>
        <taxon>Cytophagales</taxon>
        <taxon>Rhodocytophagaceae</taxon>
        <taxon>Rhodocytophaga</taxon>
    </lineage>
</organism>
<keyword evidence="2" id="KW-0732">Signal</keyword>
<dbReference type="RefSeq" id="WP_302041221.1">
    <property type="nucleotide sequence ID" value="NZ_JAUKPO010000030.1"/>
</dbReference>